<evidence type="ECO:0000256" key="7">
    <source>
        <dbReference type="HAMAP-Rule" id="MF_00083"/>
    </source>
</evidence>
<feature type="binding site" evidence="7">
    <location>
        <position position="66"/>
    </location>
    <ligand>
        <name>tRNA</name>
        <dbReference type="ChEBI" id="CHEBI:17843"/>
    </ligand>
</feature>
<dbReference type="Gene3D" id="3.40.50.1470">
    <property type="entry name" value="Peptidyl-tRNA hydrolase"/>
    <property type="match status" value="1"/>
</dbReference>
<comment type="subcellular location">
    <subcellularLocation>
        <location evidence="7">Cytoplasm</location>
    </subcellularLocation>
</comment>
<reference evidence="11" key="1">
    <citation type="journal article" date="2022" name="Int. J. Syst. Evol. Microbiol.">
        <title>Anaeromyxobacter oryzae sp. nov., Anaeromyxobacter diazotrophicus sp. nov. and Anaeromyxobacter paludicola sp. nov., isolated from paddy soils.</title>
        <authorList>
            <person name="Itoh H."/>
            <person name="Xu Z."/>
            <person name="Mise K."/>
            <person name="Masuda Y."/>
            <person name="Ushijima N."/>
            <person name="Hayakawa C."/>
            <person name="Shiratori Y."/>
            <person name="Senoo K."/>
        </authorList>
    </citation>
    <scope>NUCLEOTIDE SEQUENCE [LARGE SCALE GENOMIC DNA]</scope>
    <source>
        <strain evidence="11">Red630</strain>
    </source>
</reference>
<feature type="site" description="Discriminates between blocked and unblocked aminoacyl-tRNA" evidence="7">
    <location>
        <position position="9"/>
    </location>
</feature>
<evidence type="ECO:0000256" key="3">
    <source>
        <dbReference type="ARBA" id="ARBA00022801"/>
    </source>
</evidence>
<dbReference type="GO" id="GO:0016787">
    <property type="term" value="F:hydrolase activity"/>
    <property type="evidence" value="ECO:0007669"/>
    <property type="project" value="UniProtKB-KW"/>
</dbReference>
<feature type="active site" description="Proton acceptor" evidence="7">
    <location>
        <position position="19"/>
    </location>
</feature>
<dbReference type="PROSITE" id="PS01195">
    <property type="entry name" value="PEPT_TRNA_HYDROL_1"/>
    <property type="match status" value="1"/>
</dbReference>
<feature type="binding site" evidence="7">
    <location>
        <position position="112"/>
    </location>
    <ligand>
        <name>tRNA</name>
        <dbReference type="ChEBI" id="CHEBI:17843"/>
    </ligand>
</feature>
<dbReference type="NCBIfam" id="TIGR00447">
    <property type="entry name" value="pth"/>
    <property type="match status" value="1"/>
</dbReference>
<comment type="function">
    <text evidence="7">Hydrolyzes ribosome-free peptidyl-tRNAs (with 1 or more amino acids incorporated), which drop off the ribosome during protein synthesis, or as a result of ribosome stalling.</text>
</comment>
<protein>
    <recommendedName>
        <fullName evidence="6 7">Peptidyl-tRNA hydrolase</fullName>
        <shortName evidence="7">Pth</shortName>
        <ecNumber evidence="1 7">3.1.1.29</ecNumber>
    </recommendedName>
</protein>
<feature type="site" description="Stabilizes the basic form of H active site to accept a proton" evidence="7">
    <location>
        <position position="91"/>
    </location>
</feature>
<accession>A0ABM7XBN8</accession>
<keyword evidence="2 7" id="KW-0820">tRNA-binding</keyword>
<organism evidence="10 11">
    <name type="scientific">Anaeromyxobacter paludicola</name>
    <dbReference type="NCBI Taxonomy" id="2918171"/>
    <lineage>
        <taxon>Bacteria</taxon>
        <taxon>Pseudomonadati</taxon>
        <taxon>Myxococcota</taxon>
        <taxon>Myxococcia</taxon>
        <taxon>Myxococcales</taxon>
        <taxon>Cystobacterineae</taxon>
        <taxon>Anaeromyxobacteraceae</taxon>
        <taxon>Anaeromyxobacter</taxon>
    </lineage>
</organism>
<evidence type="ECO:0000313" key="10">
    <source>
        <dbReference type="EMBL" id="BDG09280.1"/>
    </source>
</evidence>
<dbReference type="PANTHER" id="PTHR17224">
    <property type="entry name" value="PEPTIDYL-TRNA HYDROLASE"/>
    <property type="match status" value="1"/>
</dbReference>
<dbReference type="PANTHER" id="PTHR17224:SF1">
    <property type="entry name" value="PEPTIDYL-TRNA HYDROLASE"/>
    <property type="match status" value="1"/>
</dbReference>
<dbReference type="PROSITE" id="PS01196">
    <property type="entry name" value="PEPT_TRNA_HYDROL_2"/>
    <property type="match status" value="1"/>
</dbReference>
<evidence type="ECO:0000256" key="4">
    <source>
        <dbReference type="ARBA" id="ARBA00022884"/>
    </source>
</evidence>
<feature type="binding site" evidence="7">
    <location>
        <position position="64"/>
    </location>
    <ligand>
        <name>tRNA</name>
        <dbReference type="ChEBI" id="CHEBI:17843"/>
    </ligand>
</feature>
<dbReference type="Proteomes" id="UP001162734">
    <property type="component" value="Chromosome"/>
</dbReference>
<dbReference type="Pfam" id="PF01195">
    <property type="entry name" value="Pept_tRNA_hydro"/>
    <property type="match status" value="1"/>
</dbReference>
<dbReference type="EC" id="3.1.1.29" evidence="1 7"/>
<dbReference type="SUPFAM" id="SSF53178">
    <property type="entry name" value="Peptidyl-tRNA hydrolase-like"/>
    <property type="match status" value="1"/>
</dbReference>
<dbReference type="InterPro" id="IPR018171">
    <property type="entry name" value="Pept_tRNA_hydro_CS"/>
</dbReference>
<dbReference type="EMBL" id="AP025592">
    <property type="protein sequence ID" value="BDG09280.1"/>
    <property type="molecule type" value="Genomic_DNA"/>
</dbReference>
<comment type="similarity">
    <text evidence="5 7 9">Belongs to the PTH family.</text>
</comment>
<gene>
    <name evidence="7 10" type="primary">pth</name>
    <name evidence="10" type="ORF">AMPC_23930</name>
</gene>
<dbReference type="HAMAP" id="MF_00083">
    <property type="entry name" value="Pept_tRNA_hydro_bact"/>
    <property type="match status" value="1"/>
</dbReference>
<dbReference type="InterPro" id="IPR001328">
    <property type="entry name" value="Pept_tRNA_hydro"/>
</dbReference>
<dbReference type="InterPro" id="IPR036416">
    <property type="entry name" value="Pept_tRNA_hydro_sf"/>
</dbReference>
<evidence type="ECO:0000256" key="2">
    <source>
        <dbReference type="ARBA" id="ARBA00022555"/>
    </source>
</evidence>
<keyword evidence="4 7" id="KW-0694">RNA-binding</keyword>
<comment type="subunit">
    <text evidence="7">Monomer.</text>
</comment>
<evidence type="ECO:0000313" key="11">
    <source>
        <dbReference type="Proteomes" id="UP001162734"/>
    </source>
</evidence>
<evidence type="ECO:0000256" key="5">
    <source>
        <dbReference type="ARBA" id="ARBA00038063"/>
    </source>
</evidence>
<proteinExistence type="inferred from homology"/>
<comment type="function">
    <text evidence="7">Catalyzes the release of premature peptidyl moieties from peptidyl-tRNA molecules trapped in stalled 50S ribosomal subunits, and thus maintains levels of free tRNAs and 50S ribosomes.</text>
</comment>
<feature type="binding site" evidence="7">
    <location>
        <position position="14"/>
    </location>
    <ligand>
        <name>tRNA</name>
        <dbReference type="ChEBI" id="CHEBI:17843"/>
    </ligand>
</feature>
<evidence type="ECO:0000256" key="6">
    <source>
        <dbReference type="ARBA" id="ARBA00050038"/>
    </source>
</evidence>
<keyword evidence="3 7" id="KW-0378">Hydrolase</keyword>
<sequence>MKLVVGLGNPGPEYARTRHNVGYLVADALARDLGASFAAGKFAADVAEGRIAGERVLVVKPRTFMNHSGEAVGPLLRFWKAELADLAVVHDDLELEPFRVQVKVGGGHAGHNGLKSLNAHLGSPEYARVRVGVGRPPPQMDPADWVLGRFGKGDEPRLAECVEWATAAARTIVEQGAVKAMNEFNRRVKSPG</sequence>
<evidence type="ECO:0000256" key="8">
    <source>
        <dbReference type="RuleBase" id="RU000673"/>
    </source>
</evidence>
<comment type="catalytic activity">
    <reaction evidence="7 8">
        <text>an N-acyl-L-alpha-aminoacyl-tRNA + H2O = an N-acyl-L-amino acid + a tRNA + H(+)</text>
        <dbReference type="Rhea" id="RHEA:54448"/>
        <dbReference type="Rhea" id="RHEA-COMP:10123"/>
        <dbReference type="Rhea" id="RHEA-COMP:13883"/>
        <dbReference type="ChEBI" id="CHEBI:15377"/>
        <dbReference type="ChEBI" id="CHEBI:15378"/>
        <dbReference type="ChEBI" id="CHEBI:59874"/>
        <dbReference type="ChEBI" id="CHEBI:78442"/>
        <dbReference type="ChEBI" id="CHEBI:138191"/>
        <dbReference type="EC" id="3.1.1.29"/>
    </reaction>
</comment>
<evidence type="ECO:0000256" key="9">
    <source>
        <dbReference type="RuleBase" id="RU004320"/>
    </source>
</evidence>
<dbReference type="CDD" id="cd00462">
    <property type="entry name" value="PTH"/>
    <property type="match status" value="1"/>
</dbReference>
<evidence type="ECO:0000256" key="1">
    <source>
        <dbReference type="ARBA" id="ARBA00013260"/>
    </source>
</evidence>
<keyword evidence="7" id="KW-0963">Cytoplasm</keyword>
<keyword evidence="11" id="KW-1185">Reference proteome</keyword>
<name>A0ABM7XBN8_9BACT</name>
<dbReference type="RefSeq" id="WP_248341251.1">
    <property type="nucleotide sequence ID" value="NZ_AP025592.1"/>
</dbReference>